<protein>
    <recommendedName>
        <fullName evidence="3">PE domain-containing protein</fullName>
    </recommendedName>
</protein>
<reference evidence="1 2" key="1">
    <citation type="journal article" date="2015" name="Int. J. Syst. Evol. Microbiol.">
        <title>Micromonospora costi sp. nov., isolated from a leaf of Costus speciosus.</title>
        <authorList>
            <person name="Thawai C."/>
        </authorList>
    </citation>
    <scope>NUCLEOTIDE SEQUENCE [LARGE SCALE GENOMIC DNA]</scope>
    <source>
        <strain evidence="1 2">CS1-12</strain>
    </source>
</reference>
<dbReference type="EMBL" id="RBAN01000005">
    <property type="protein sequence ID" value="RKN52052.1"/>
    <property type="molecule type" value="Genomic_DNA"/>
</dbReference>
<evidence type="ECO:0000313" key="2">
    <source>
        <dbReference type="Proteomes" id="UP000279968"/>
    </source>
</evidence>
<dbReference type="OrthoDB" id="3627085at2"/>
<dbReference type="Proteomes" id="UP000279968">
    <property type="component" value="Unassembled WGS sequence"/>
</dbReference>
<organism evidence="1 2">
    <name type="scientific">Micromonospora costi</name>
    <dbReference type="NCBI Taxonomy" id="1530042"/>
    <lineage>
        <taxon>Bacteria</taxon>
        <taxon>Bacillati</taxon>
        <taxon>Actinomycetota</taxon>
        <taxon>Actinomycetes</taxon>
        <taxon>Micromonosporales</taxon>
        <taxon>Micromonosporaceae</taxon>
        <taxon>Micromonospora</taxon>
    </lineage>
</organism>
<name>A0A3A9ZUR1_9ACTN</name>
<gene>
    <name evidence="1" type="ORF">D7193_26120</name>
</gene>
<evidence type="ECO:0000313" key="1">
    <source>
        <dbReference type="EMBL" id="RKN52052.1"/>
    </source>
</evidence>
<comment type="caution">
    <text evidence="1">The sequence shown here is derived from an EMBL/GenBank/DDBJ whole genome shotgun (WGS) entry which is preliminary data.</text>
</comment>
<sequence length="107" mass="11190">MPDLEVQPASIRTSGQSLLARGDGFAEQLAAFEQATAAYEGAWGDDTIGTYIGSAYVAVAQWALDCWYTVADELSAAGDDLSAMADAYEQTETDNLGGFDAIGRALG</sequence>
<dbReference type="RefSeq" id="WP_120782284.1">
    <property type="nucleotide sequence ID" value="NZ_JBHLUP010000005.1"/>
</dbReference>
<accession>A0A3A9ZUR1</accession>
<keyword evidence="2" id="KW-1185">Reference proteome</keyword>
<dbReference type="AlphaFoldDB" id="A0A3A9ZUR1"/>
<proteinExistence type="predicted"/>
<evidence type="ECO:0008006" key="3">
    <source>
        <dbReference type="Google" id="ProtNLM"/>
    </source>
</evidence>